<dbReference type="AlphaFoldDB" id="A0A9Y1BRX8"/>
<dbReference type="Pfam" id="PF01865">
    <property type="entry name" value="PhoU_div"/>
    <property type="match status" value="1"/>
</dbReference>
<proteinExistence type="inferred from homology"/>
<name>A0A9Y1BRX8_9ARCH</name>
<evidence type="ECO:0000256" key="1">
    <source>
        <dbReference type="ARBA" id="ARBA00008591"/>
    </source>
</evidence>
<dbReference type="InterPro" id="IPR018445">
    <property type="entry name" value="Put_Phosphate_transp_reg"/>
</dbReference>
<evidence type="ECO:0000313" key="2">
    <source>
        <dbReference type="EMBL" id="UJG43862.1"/>
    </source>
</evidence>
<dbReference type="InterPro" id="IPR038078">
    <property type="entry name" value="PhoU-like_sf"/>
</dbReference>
<comment type="similarity">
    <text evidence="1">Belongs to the UPF0111 family.</text>
</comment>
<gene>
    <name evidence="2" type="ORF">K9W46_01430</name>
</gene>
<organism evidence="2">
    <name type="scientific">Candidatus Heimdallarchaeum endolithica</name>
    <dbReference type="NCBI Taxonomy" id="2876572"/>
    <lineage>
        <taxon>Archaea</taxon>
        <taxon>Promethearchaeati</taxon>
        <taxon>Candidatus Heimdallarchaeota</taxon>
        <taxon>Candidatus Heimdallarchaeia (ex Rinke et al. 2021) (nom. nud.)</taxon>
        <taxon>Candidatus Heimdallarchaeales</taxon>
        <taxon>Candidatus Heimdallarchaeaceae</taxon>
        <taxon>Candidatus Heimdallarchaeum</taxon>
    </lineage>
</organism>
<dbReference type="Gene3D" id="1.20.58.220">
    <property type="entry name" value="Phosphate transport system protein phou homolog 2, domain 2"/>
    <property type="match status" value="1"/>
</dbReference>
<dbReference type="PANTHER" id="PTHR36536:SF3">
    <property type="entry name" value="UPF0111 PROTEIN HI_1603"/>
    <property type="match status" value="1"/>
</dbReference>
<accession>A0A9Y1BRX8</accession>
<dbReference type="EMBL" id="CP084167">
    <property type="protein sequence ID" value="UJG43862.1"/>
    <property type="molecule type" value="Genomic_DNA"/>
</dbReference>
<protein>
    <submittedName>
        <fullName evidence="2">DUF47 family protein</fullName>
    </submittedName>
</protein>
<sequence>MNKMNQKELKSWLSRRRESRILDRIREHLVHVNNTILKAMDFFQFWLKKDESAASHIFDLIHQEEKTADSIEAEIVQMLSEGETPEYVRTDLLNFIRLADKAAGGIKRGCDNLLLIIKHTYPETINKVIKEIFDKLTKESVSFFEAFDNMFKLSKEELKNKITEVDLMESEIDKLYKRMKYEIAYSTESVPAGALIILDHAIRDIEEVSDLLEDCADLIRSIAVL</sequence>
<dbReference type="Proteomes" id="UP001200513">
    <property type="component" value="Chromosome"/>
</dbReference>
<dbReference type="PANTHER" id="PTHR36536">
    <property type="entry name" value="UPF0111 PROTEIN HI_1603"/>
    <property type="match status" value="1"/>
</dbReference>
<dbReference type="SUPFAM" id="SSF109755">
    <property type="entry name" value="PhoU-like"/>
    <property type="match status" value="1"/>
</dbReference>
<dbReference type="InterPro" id="IPR002727">
    <property type="entry name" value="DUF47"/>
</dbReference>
<reference evidence="2" key="1">
    <citation type="journal article" date="2022" name="Nat. Microbiol.">
        <title>Unique mobile elements and scalable gene flow at the prokaryote-eukaryote boundary revealed by circularized Asgard archaea genomes.</title>
        <authorList>
            <person name="Wu F."/>
            <person name="Speth D.R."/>
            <person name="Philosof A."/>
            <person name="Cremiere A."/>
            <person name="Narayanan A."/>
            <person name="Barco R.A."/>
            <person name="Connon S.A."/>
            <person name="Amend J.P."/>
            <person name="Antoshechkin I.A."/>
            <person name="Orphan V.J."/>
        </authorList>
    </citation>
    <scope>NUCLEOTIDE SEQUENCE</scope>
    <source>
        <strain evidence="2">PR6</strain>
    </source>
</reference>